<accession>A0ABV5FT25</accession>
<comment type="caution">
    <text evidence="2">The sequence shown here is derived from an EMBL/GenBank/DDBJ whole genome shotgun (WGS) entry which is preliminary data.</text>
</comment>
<sequence length="54" mass="5713">MAHSANSSRPREGSLSSAVMPPPSFRPVAVPRASTYIRSCGTDEISTLHGNVDD</sequence>
<gene>
    <name evidence="2" type="ORF">ACFFX0_00885</name>
</gene>
<evidence type="ECO:0000313" key="2">
    <source>
        <dbReference type="EMBL" id="MFB9069830.1"/>
    </source>
</evidence>
<feature type="region of interest" description="Disordered" evidence="1">
    <location>
        <begin position="1"/>
        <end position="28"/>
    </location>
</feature>
<keyword evidence="3" id="KW-1185">Reference proteome</keyword>
<organism evidence="2 3">
    <name type="scientific">Citricoccus parietis</name>
    <dbReference type="NCBI Taxonomy" id="592307"/>
    <lineage>
        <taxon>Bacteria</taxon>
        <taxon>Bacillati</taxon>
        <taxon>Actinomycetota</taxon>
        <taxon>Actinomycetes</taxon>
        <taxon>Micrococcales</taxon>
        <taxon>Micrococcaceae</taxon>
        <taxon>Citricoccus</taxon>
    </lineage>
</organism>
<proteinExistence type="predicted"/>
<protein>
    <submittedName>
        <fullName evidence="2">Uncharacterized protein</fullName>
    </submittedName>
</protein>
<dbReference type="EMBL" id="JBHMFI010000001">
    <property type="protein sequence ID" value="MFB9069830.1"/>
    <property type="molecule type" value="Genomic_DNA"/>
</dbReference>
<evidence type="ECO:0000256" key="1">
    <source>
        <dbReference type="SAM" id="MobiDB-lite"/>
    </source>
</evidence>
<evidence type="ECO:0000313" key="3">
    <source>
        <dbReference type="Proteomes" id="UP001589575"/>
    </source>
</evidence>
<name>A0ABV5FT25_9MICC</name>
<dbReference type="Proteomes" id="UP001589575">
    <property type="component" value="Unassembled WGS sequence"/>
</dbReference>
<reference evidence="2 3" key="1">
    <citation type="submission" date="2024-09" db="EMBL/GenBank/DDBJ databases">
        <authorList>
            <person name="Sun Q."/>
            <person name="Mori K."/>
        </authorList>
    </citation>
    <scope>NUCLEOTIDE SEQUENCE [LARGE SCALE GENOMIC DNA]</scope>
    <source>
        <strain evidence="2 3">CCM 7609</strain>
    </source>
</reference>